<proteinExistence type="predicted"/>
<comment type="caution">
    <text evidence="2">The sequence shown here is derived from an EMBL/GenBank/DDBJ whole genome shotgun (WGS) entry which is preliminary data.</text>
</comment>
<evidence type="ECO:0000313" key="3">
    <source>
        <dbReference type="Proteomes" id="UP000494256"/>
    </source>
</evidence>
<dbReference type="OrthoDB" id="7312725at2759"/>
<accession>A0A8S1BM07</accession>
<feature type="region of interest" description="Disordered" evidence="1">
    <location>
        <begin position="1"/>
        <end position="24"/>
    </location>
</feature>
<feature type="region of interest" description="Disordered" evidence="1">
    <location>
        <begin position="51"/>
        <end position="71"/>
    </location>
</feature>
<dbReference type="AlphaFoldDB" id="A0A8S1BM07"/>
<protein>
    <submittedName>
        <fullName evidence="2">Uncharacterized protein</fullName>
    </submittedName>
</protein>
<evidence type="ECO:0000313" key="2">
    <source>
        <dbReference type="EMBL" id="CAB3260849.1"/>
    </source>
</evidence>
<dbReference type="Proteomes" id="UP000494256">
    <property type="component" value="Unassembled WGS sequence"/>
</dbReference>
<dbReference type="EMBL" id="CADEBD010000880">
    <property type="protein sequence ID" value="CAB3260849.1"/>
    <property type="molecule type" value="Genomic_DNA"/>
</dbReference>
<evidence type="ECO:0000256" key="1">
    <source>
        <dbReference type="SAM" id="MobiDB-lite"/>
    </source>
</evidence>
<gene>
    <name evidence="2" type="ORF">APLA_LOCUS17216</name>
</gene>
<sequence>MSVSLRSMLVEGPQAPKPKGPYTYANTPRALYNNAKLKKDPSWYTCDSFLSSSKEERKESHGVPTQGPPPR</sequence>
<reference evidence="2 3" key="1">
    <citation type="submission" date="2020-04" db="EMBL/GenBank/DDBJ databases">
        <authorList>
            <person name="Wallbank WR R."/>
            <person name="Pardo Diaz C."/>
            <person name="Kozak K."/>
            <person name="Martin S."/>
            <person name="Jiggins C."/>
            <person name="Moest M."/>
            <person name="Warren A I."/>
            <person name="Byers J.R.P. K."/>
            <person name="Montejo-Kovacevich G."/>
            <person name="Yen C E."/>
        </authorList>
    </citation>
    <scope>NUCLEOTIDE SEQUENCE [LARGE SCALE GENOMIC DNA]</scope>
</reference>
<name>A0A8S1BM07_ARCPL</name>
<organism evidence="2 3">
    <name type="scientific">Arctia plantaginis</name>
    <name type="common">Wood tiger moth</name>
    <name type="synonym">Phalaena plantaginis</name>
    <dbReference type="NCBI Taxonomy" id="874455"/>
    <lineage>
        <taxon>Eukaryota</taxon>
        <taxon>Metazoa</taxon>
        <taxon>Ecdysozoa</taxon>
        <taxon>Arthropoda</taxon>
        <taxon>Hexapoda</taxon>
        <taxon>Insecta</taxon>
        <taxon>Pterygota</taxon>
        <taxon>Neoptera</taxon>
        <taxon>Endopterygota</taxon>
        <taxon>Lepidoptera</taxon>
        <taxon>Glossata</taxon>
        <taxon>Ditrysia</taxon>
        <taxon>Noctuoidea</taxon>
        <taxon>Erebidae</taxon>
        <taxon>Arctiinae</taxon>
        <taxon>Arctia</taxon>
    </lineage>
</organism>